<sequence length="253" mass="28990">MINFSEVVITTIFLINTFILIYVIKLVLWIHRNLPKTHDIRQYILQLGRQQEILDSIYLKLNLKKGSLPPSRGYAASPDFLHLIITEFDRIMPSAVLEFGSGISTIVTAQLCRNQGFGRVISIDHDPLYSQETEKKLKELNLDSYVTMIVRPLTDTHATQYSRLWYGLDLQEIDFEADMIIIDGPPINLAGPFAREPFVDFYKKLIKKPVSILLDDGDREGESHIAHYLTNVFPSATKKFLPLEKGAWVIKNK</sequence>
<organism evidence="2 3">
    <name type="scientific">Allochromatium palmeri</name>
    <dbReference type="NCBI Taxonomy" id="231048"/>
    <lineage>
        <taxon>Bacteria</taxon>
        <taxon>Pseudomonadati</taxon>
        <taxon>Pseudomonadota</taxon>
        <taxon>Gammaproteobacteria</taxon>
        <taxon>Chromatiales</taxon>
        <taxon>Chromatiaceae</taxon>
        <taxon>Allochromatium</taxon>
    </lineage>
</organism>
<comment type="caution">
    <text evidence="2">The sequence shown here is derived from an EMBL/GenBank/DDBJ whole genome shotgun (WGS) entry which is preliminary data.</text>
</comment>
<dbReference type="Pfam" id="PF13578">
    <property type="entry name" value="Methyltransf_24"/>
    <property type="match status" value="1"/>
</dbReference>
<dbReference type="RefSeq" id="WP_155449784.1">
    <property type="nucleotide sequence ID" value="NZ_WNKT01000015.1"/>
</dbReference>
<dbReference type="OrthoDB" id="823440at2"/>
<evidence type="ECO:0000313" key="2">
    <source>
        <dbReference type="EMBL" id="MTW21196.1"/>
    </source>
</evidence>
<accession>A0A6N8EEY2</accession>
<dbReference type="InterPro" id="IPR029063">
    <property type="entry name" value="SAM-dependent_MTases_sf"/>
</dbReference>
<gene>
    <name evidence="2" type="ORF">GJ668_08800</name>
</gene>
<dbReference type="AlphaFoldDB" id="A0A6N8EEY2"/>
<name>A0A6N8EEY2_9GAMM</name>
<reference evidence="2 3" key="1">
    <citation type="submission" date="2019-11" db="EMBL/GenBank/DDBJ databases">
        <title>Whole-genome sequence of the anaerobic purple sulfur bacterium Allochromatium palmeri DSM 15591.</title>
        <authorList>
            <person name="Kyndt J.A."/>
            <person name="Meyer T.E."/>
        </authorList>
    </citation>
    <scope>NUCLEOTIDE SEQUENCE [LARGE SCALE GENOMIC DNA]</scope>
    <source>
        <strain evidence="2 3">DSM 15591</strain>
    </source>
</reference>
<dbReference type="EMBL" id="WNKT01000015">
    <property type="protein sequence ID" value="MTW21196.1"/>
    <property type="molecule type" value="Genomic_DNA"/>
</dbReference>
<feature type="transmembrane region" description="Helical" evidence="1">
    <location>
        <begin position="7"/>
        <end position="30"/>
    </location>
</feature>
<evidence type="ECO:0000256" key="1">
    <source>
        <dbReference type="SAM" id="Phobius"/>
    </source>
</evidence>
<keyword evidence="1" id="KW-0472">Membrane</keyword>
<evidence type="ECO:0008006" key="4">
    <source>
        <dbReference type="Google" id="ProtNLM"/>
    </source>
</evidence>
<dbReference type="SUPFAM" id="SSF53335">
    <property type="entry name" value="S-adenosyl-L-methionine-dependent methyltransferases"/>
    <property type="match status" value="1"/>
</dbReference>
<keyword evidence="1" id="KW-0812">Transmembrane</keyword>
<keyword evidence="1" id="KW-1133">Transmembrane helix</keyword>
<proteinExistence type="predicted"/>
<keyword evidence="3" id="KW-1185">Reference proteome</keyword>
<protein>
    <recommendedName>
        <fullName evidence="4">Class I SAM-dependent methyltransferase</fullName>
    </recommendedName>
</protein>
<dbReference type="Proteomes" id="UP000434044">
    <property type="component" value="Unassembled WGS sequence"/>
</dbReference>
<evidence type="ECO:0000313" key="3">
    <source>
        <dbReference type="Proteomes" id="UP000434044"/>
    </source>
</evidence>
<dbReference type="Gene3D" id="3.40.50.150">
    <property type="entry name" value="Vaccinia Virus protein VP39"/>
    <property type="match status" value="1"/>
</dbReference>